<feature type="domain" description="DUF6286" evidence="3">
    <location>
        <begin position="194"/>
        <end position="297"/>
    </location>
</feature>
<name>A0ABS2UK30_9ACTN</name>
<feature type="transmembrane region" description="Helical" evidence="2">
    <location>
        <begin position="184"/>
        <end position="205"/>
    </location>
</feature>
<keyword evidence="2" id="KW-0812">Transmembrane</keyword>
<feature type="compositionally biased region" description="Low complexity" evidence="1">
    <location>
        <begin position="398"/>
        <end position="410"/>
    </location>
</feature>
<evidence type="ECO:0000256" key="1">
    <source>
        <dbReference type="SAM" id="MobiDB-lite"/>
    </source>
</evidence>
<feature type="transmembrane region" description="Helical" evidence="2">
    <location>
        <begin position="137"/>
        <end position="156"/>
    </location>
</feature>
<proteinExistence type="predicted"/>
<protein>
    <submittedName>
        <fullName evidence="4">Asp23/Gls24 family envelope stress response protein</fullName>
    </submittedName>
</protein>
<reference evidence="4 5" key="1">
    <citation type="journal article" date="2016" name="Arch. Microbiol.">
        <title>Streptomyces zhihengii sp. nov., isolated from rhizospheric soil of Psammosilene tunicoides.</title>
        <authorList>
            <person name="Huang M.J."/>
            <person name="Fei J.J."/>
            <person name="Salam N."/>
            <person name="Kim C.J."/>
            <person name="Hozzein W.N."/>
            <person name="Xiao M."/>
            <person name="Huang H.Q."/>
            <person name="Li W.J."/>
        </authorList>
    </citation>
    <scope>NUCLEOTIDE SEQUENCE [LARGE SCALE GENOMIC DNA]</scope>
    <source>
        <strain evidence="4 5">YIM T102</strain>
    </source>
</reference>
<sequence length="416" mass="42067">MSAPAAQRGTTTVADRVVRRIALRAASEALPGPGAGGVGGSATVHGRRAGISLRIAAPYPATLSDTARRVRAHVADRTGELTGLDVAPVRLSITRLAVPAALPAPAAASLPEAPGGARGGHGGRAPRRWWSARRAPVAVLSLLGAVCCAAVTADVIRVRATGAPAGAWRARSADWLSVHGPGDAQVTAGAVALAAGLWLVLLALAPGRRRQLPLAAASPGWNAAVDRSTVAALLRDTVGDVPGIGAVRVRARRGRVVVTARPAFGDRAEAVRQATSAARRTIADCGLRRTPRLRVRVLPDSGWRPPPGAPAERRRPDPGPGPAEAGTENRARPAPGRGLADAGTENPARPDPGPGPADAGTENPARPDPGRGPADAGTENPARPDPGRGPADAGTENPARPAPGRGPADAGTEETC</sequence>
<dbReference type="InterPro" id="IPR046253">
    <property type="entry name" value="DUF6286"/>
</dbReference>
<dbReference type="Pfam" id="PF19803">
    <property type="entry name" value="DUF6286"/>
    <property type="match status" value="1"/>
</dbReference>
<dbReference type="Proteomes" id="UP000664109">
    <property type="component" value="Unassembled WGS sequence"/>
</dbReference>
<evidence type="ECO:0000313" key="4">
    <source>
        <dbReference type="EMBL" id="MBM9617609.1"/>
    </source>
</evidence>
<organism evidence="4 5">
    <name type="scientific">Streptomyces zhihengii</name>
    <dbReference type="NCBI Taxonomy" id="1818004"/>
    <lineage>
        <taxon>Bacteria</taxon>
        <taxon>Bacillati</taxon>
        <taxon>Actinomycetota</taxon>
        <taxon>Actinomycetes</taxon>
        <taxon>Kitasatosporales</taxon>
        <taxon>Streptomycetaceae</taxon>
        <taxon>Streptomyces</taxon>
    </lineage>
</organism>
<keyword evidence="5" id="KW-1185">Reference proteome</keyword>
<accession>A0ABS2UK30</accession>
<gene>
    <name evidence="4" type="ORF">JE024_02435</name>
</gene>
<evidence type="ECO:0000313" key="5">
    <source>
        <dbReference type="Proteomes" id="UP000664109"/>
    </source>
</evidence>
<evidence type="ECO:0000256" key="2">
    <source>
        <dbReference type="SAM" id="Phobius"/>
    </source>
</evidence>
<feature type="region of interest" description="Disordered" evidence="1">
    <location>
        <begin position="296"/>
        <end position="416"/>
    </location>
</feature>
<keyword evidence="2" id="KW-0472">Membrane</keyword>
<evidence type="ECO:0000259" key="3">
    <source>
        <dbReference type="Pfam" id="PF19803"/>
    </source>
</evidence>
<comment type="caution">
    <text evidence="4">The sequence shown here is derived from an EMBL/GenBank/DDBJ whole genome shotgun (WGS) entry which is preliminary data.</text>
</comment>
<dbReference type="RefSeq" id="WP_205371968.1">
    <property type="nucleotide sequence ID" value="NZ_JAFEJA010000001.1"/>
</dbReference>
<keyword evidence="2" id="KW-1133">Transmembrane helix</keyword>
<dbReference type="EMBL" id="JAFEJA010000001">
    <property type="protein sequence ID" value="MBM9617609.1"/>
    <property type="molecule type" value="Genomic_DNA"/>
</dbReference>